<evidence type="ECO:0008006" key="4">
    <source>
        <dbReference type="Google" id="ProtNLM"/>
    </source>
</evidence>
<keyword evidence="1" id="KW-0472">Membrane</keyword>
<reference evidence="2 3" key="1">
    <citation type="submission" date="2022-10" db="EMBL/GenBank/DDBJ databases">
        <title>Janthinobacterium sp. hw3 Genome sequencing.</title>
        <authorList>
            <person name="Park S."/>
        </authorList>
    </citation>
    <scope>NUCLEOTIDE SEQUENCE [LARGE SCALE GENOMIC DNA]</scope>
    <source>
        <strain evidence="3">hw3</strain>
    </source>
</reference>
<proteinExistence type="predicted"/>
<evidence type="ECO:0000313" key="3">
    <source>
        <dbReference type="Proteomes" id="UP001221208"/>
    </source>
</evidence>
<keyword evidence="1" id="KW-1133">Transmembrane helix</keyword>
<keyword evidence="3" id="KW-1185">Reference proteome</keyword>
<name>A0ABT5K127_9BURK</name>
<organism evidence="2 3">
    <name type="scientific">Janthinobacterium fluminis</name>
    <dbReference type="NCBI Taxonomy" id="2987524"/>
    <lineage>
        <taxon>Bacteria</taxon>
        <taxon>Pseudomonadati</taxon>
        <taxon>Pseudomonadota</taxon>
        <taxon>Betaproteobacteria</taxon>
        <taxon>Burkholderiales</taxon>
        <taxon>Oxalobacteraceae</taxon>
        <taxon>Janthinobacterium</taxon>
    </lineage>
</organism>
<protein>
    <recommendedName>
        <fullName evidence="4">DUF3325 domain-containing protein</fullName>
    </recommendedName>
</protein>
<dbReference type="EMBL" id="JAQQXR010000004">
    <property type="protein sequence ID" value="MDC8758406.1"/>
    <property type="molecule type" value="Genomic_DNA"/>
</dbReference>
<accession>A0ABT5K127</accession>
<comment type="caution">
    <text evidence="2">The sequence shown here is derived from an EMBL/GenBank/DDBJ whole genome shotgun (WGS) entry which is preliminary data.</text>
</comment>
<gene>
    <name evidence="2" type="ORF">OIK44_12495</name>
</gene>
<evidence type="ECO:0000313" key="2">
    <source>
        <dbReference type="EMBL" id="MDC8758406.1"/>
    </source>
</evidence>
<evidence type="ECO:0000256" key="1">
    <source>
        <dbReference type="SAM" id="Phobius"/>
    </source>
</evidence>
<sequence length="89" mass="9979">MTILFVVLILAACCLLYLSHRHQGWLAQPLAARPWRWVGLLLLLLALACGLRSFSTIAAVFAWLAIPMLVFSVLPFFSLLIQRGRRGES</sequence>
<dbReference type="Proteomes" id="UP001221208">
    <property type="component" value="Unassembled WGS sequence"/>
</dbReference>
<feature type="transmembrane region" description="Helical" evidence="1">
    <location>
        <begin position="61"/>
        <end position="81"/>
    </location>
</feature>
<dbReference type="RefSeq" id="WP_273671083.1">
    <property type="nucleotide sequence ID" value="NZ_JAQQXR010000004.1"/>
</dbReference>
<feature type="transmembrane region" description="Helical" evidence="1">
    <location>
        <begin position="37"/>
        <end position="54"/>
    </location>
</feature>
<keyword evidence="1" id="KW-0812">Transmembrane</keyword>